<dbReference type="AlphaFoldDB" id="A0A2D0N4J6"/>
<feature type="signal peptide" evidence="1">
    <location>
        <begin position="1"/>
        <end position="24"/>
    </location>
</feature>
<dbReference type="InterPro" id="IPR026341">
    <property type="entry name" value="T9SS_type_B"/>
</dbReference>
<proteinExistence type="predicted"/>
<dbReference type="Gene3D" id="2.60.40.740">
    <property type="match status" value="1"/>
</dbReference>
<gene>
    <name evidence="2" type="ORF">CRP01_26070</name>
</gene>
<evidence type="ECO:0000256" key="1">
    <source>
        <dbReference type="SAM" id="SignalP"/>
    </source>
</evidence>
<feature type="chain" id="PRO_5013175102" description="T9SS type B sorting domain-containing protein" evidence="1">
    <location>
        <begin position="25"/>
        <end position="694"/>
    </location>
</feature>
<comment type="caution">
    <text evidence="2">The sequence shown here is derived from an EMBL/GenBank/DDBJ whole genome shotgun (WGS) entry which is preliminary data.</text>
</comment>
<dbReference type="InterPro" id="IPR025667">
    <property type="entry name" value="SprB_repeat"/>
</dbReference>
<sequence>MQDLCFTRCSIIILLLLHSVFLFADHDTLTICRGESVQLAIDPSFATYRWEPVSGLDNPTIHTPVAAPPVTTTYIVETIPAAGENLIINGDFSAGNTGFTSNYVYSPGANPTQGVYGVFDDANDLSPSYFEHCRDHTNQNGLMMVVDGSPVANLSVWCQTINIESNTTYAFSTWLTSILQPNPAALRFSINGQQIGQTFVASTQNCEWRQFYEIWESGGATQAEICIVNQNTNPNGNDFALDDFGFFEIGAPAYDTFTIVVHDIPVTSIETTFCEGEQIEYQGQMIPVSESFELTYTSQFGCDSIVRYSAELVDTVTIVNRIDTLCPGETFSFQGHLIDRDTLICTNISAANGCDTTYCLEAVYLTESALNTDVLSPACSGSSDGAIMLSVEAGLAPFQYRWEDGSTEANRVGLAAGNYQIAVTDAKGCRALKTVSVTEPAPLSAEVSTSSSFCNGTTNGVIEMSASGGTPPYRYSIDGGRTYGTESLVSGLMPGDYEVWIEDANQCVFSVTATVPQPRRITLNVPLSGQIGLGESLSINITDNASGPLSYEWIPADGVACPTCANTEVRPLRSTLYTIRATDEFGCSVEAFFQVDVSKDEAVYIPNAFSPNEDGVNDQFRLFTGLGVEEILDFSIYDRWGNLLYYRASCASDCSWDGRLNGRVLGQDVYVFMARLRYLDGEVVPLSGEVNLLW</sequence>
<dbReference type="NCBIfam" id="TIGR04131">
    <property type="entry name" value="Bac_Flav_CTERM"/>
    <property type="match status" value="1"/>
</dbReference>
<name>A0A2D0N4J6_FLAN2</name>
<protein>
    <recommendedName>
        <fullName evidence="4">T9SS type B sorting domain-containing protein</fullName>
    </recommendedName>
</protein>
<keyword evidence="1" id="KW-0732">Signal</keyword>
<dbReference type="Pfam" id="PF13585">
    <property type="entry name" value="CHU_C"/>
    <property type="match status" value="1"/>
</dbReference>
<dbReference type="RefSeq" id="WP_099153055.1">
    <property type="nucleotide sequence ID" value="NZ_PDUD01000031.1"/>
</dbReference>
<reference evidence="2 3" key="1">
    <citation type="submission" date="2017-10" db="EMBL/GenBank/DDBJ databases">
        <title>The draft genome sequence of Lewinella nigricans NBRC 102662.</title>
        <authorList>
            <person name="Wang K."/>
        </authorList>
    </citation>
    <scope>NUCLEOTIDE SEQUENCE [LARGE SCALE GENOMIC DNA]</scope>
    <source>
        <strain evidence="2 3">NBRC 102662</strain>
    </source>
</reference>
<dbReference type="Pfam" id="PF13573">
    <property type="entry name" value="SprB"/>
    <property type="match status" value="2"/>
</dbReference>
<dbReference type="OrthoDB" id="603322at2"/>
<organism evidence="2 3">
    <name type="scientific">Flavilitoribacter nigricans (strain ATCC 23147 / DSM 23189 / NBRC 102662 / NCIMB 1420 / SS-2)</name>
    <name type="common">Lewinella nigricans</name>
    <dbReference type="NCBI Taxonomy" id="1122177"/>
    <lineage>
        <taxon>Bacteria</taxon>
        <taxon>Pseudomonadati</taxon>
        <taxon>Bacteroidota</taxon>
        <taxon>Saprospiria</taxon>
        <taxon>Saprospirales</taxon>
        <taxon>Lewinellaceae</taxon>
        <taxon>Flavilitoribacter</taxon>
    </lineage>
</organism>
<dbReference type="EMBL" id="PDUD01000031">
    <property type="protein sequence ID" value="PHN03472.1"/>
    <property type="molecule type" value="Genomic_DNA"/>
</dbReference>
<evidence type="ECO:0008006" key="4">
    <source>
        <dbReference type="Google" id="ProtNLM"/>
    </source>
</evidence>
<evidence type="ECO:0000313" key="2">
    <source>
        <dbReference type="EMBL" id="PHN03472.1"/>
    </source>
</evidence>
<dbReference type="Gene3D" id="2.60.120.260">
    <property type="entry name" value="Galactose-binding domain-like"/>
    <property type="match status" value="1"/>
</dbReference>
<keyword evidence="3" id="KW-1185">Reference proteome</keyword>
<accession>A0A2D0N4J6</accession>
<evidence type="ECO:0000313" key="3">
    <source>
        <dbReference type="Proteomes" id="UP000223913"/>
    </source>
</evidence>
<dbReference type="Proteomes" id="UP000223913">
    <property type="component" value="Unassembled WGS sequence"/>
</dbReference>